<evidence type="ECO:0000313" key="3">
    <source>
        <dbReference type="Proteomes" id="UP001219518"/>
    </source>
</evidence>
<keyword evidence="3" id="KW-1185">Reference proteome</keyword>
<dbReference type="GO" id="GO:0016301">
    <property type="term" value="F:kinase activity"/>
    <property type="evidence" value="ECO:0007669"/>
    <property type="project" value="UniProtKB-KW"/>
</dbReference>
<name>A0AAE1GV67_9NEOP</name>
<dbReference type="EMBL" id="JAHWGI010000134">
    <property type="protein sequence ID" value="KAK3909941.1"/>
    <property type="molecule type" value="Genomic_DNA"/>
</dbReference>
<comment type="caution">
    <text evidence="2">The sequence shown here is derived from an EMBL/GenBank/DDBJ whole genome shotgun (WGS) entry which is preliminary data.</text>
</comment>
<dbReference type="AlphaFoldDB" id="A0AAE1GV67"/>
<evidence type="ECO:0000313" key="2">
    <source>
        <dbReference type="EMBL" id="KAK3909941.1"/>
    </source>
</evidence>
<feature type="non-terminal residue" evidence="2">
    <location>
        <position position="1"/>
    </location>
</feature>
<keyword evidence="2" id="KW-0418">Kinase</keyword>
<reference evidence="2" key="1">
    <citation type="submission" date="2021-07" db="EMBL/GenBank/DDBJ databases">
        <authorList>
            <person name="Catto M.A."/>
            <person name="Jacobson A."/>
            <person name="Kennedy G."/>
            <person name="Labadie P."/>
            <person name="Hunt B.G."/>
            <person name="Srinivasan R."/>
        </authorList>
    </citation>
    <scope>NUCLEOTIDE SEQUENCE</scope>
    <source>
        <strain evidence="2">PL_HMW_Pooled</strain>
        <tissue evidence="2">Head</tissue>
    </source>
</reference>
<keyword evidence="2" id="KW-0808">Transferase</keyword>
<accession>A0AAE1GV67</accession>
<organism evidence="2 3">
    <name type="scientific">Frankliniella fusca</name>
    <dbReference type="NCBI Taxonomy" id="407009"/>
    <lineage>
        <taxon>Eukaryota</taxon>
        <taxon>Metazoa</taxon>
        <taxon>Ecdysozoa</taxon>
        <taxon>Arthropoda</taxon>
        <taxon>Hexapoda</taxon>
        <taxon>Insecta</taxon>
        <taxon>Pterygota</taxon>
        <taxon>Neoptera</taxon>
        <taxon>Paraneoptera</taxon>
        <taxon>Thysanoptera</taxon>
        <taxon>Terebrantia</taxon>
        <taxon>Thripoidea</taxon>
        <taxon>Thripidae</taxon>
        <taxon>Frankliniella</taxon>
    </lineage>
</organism>
<protein>
    <submittedName>
        <fullName evidence="2">Serine/threonine-protein kinase tsuA</fullName>
    </submittedName>
</protein>
<sequence length="174" mass="18724">MAPGRFRRRLSDDHSDAGEPLTGPGPAETSGGTGTGTGTASRSWLGDGTGSTRARLPWLSPRERRHPLRDVRLSCFRSYLPGSVGASTDGDGLESAAPSPRTPRTPRLHAPPGTPRVGDKEDKQGRGLTLSVRRSPGRARGTKSSENVYFVSPPRPQPDQDAPSDHHHQHQQQQ</sequence>
<feature type="region of interest" description="Disordered" evidence="1">
    <location>
        <begin position="1"/>
        <end position="174"/>
    </location>
</feature>
<proteinExistence type="predicted"/>
<dbReference type="Proteomes" id="UP001219518">
    <property type="component" value="Unassembled WGS sequence"/>
</dbReference>
<gene>
    <name evidence="2" type="ORF">KUF71_019950</name>
</gene>
<evidence type="ECO:0000256" key="1">
    <source>
        <dbReference type="SAM" id="MobiDB-lite"/>
    </source>
</evidence>
<reference evidence="2" key="2">
    <citation type="journal article" date="2023" name="BMC Genomics">
        <title>Pest status, molecular evolution, and epigenetic factors derived from the genome assembly of Frankliniella fusca, a thysanopteran phytovirus vector.</title>
        <authorList>
            <person name="Catto M.A."/>
            <person name="Labadie P.E."/>
            <person name="Jacobson A.L."/>
            <person name="Kennedy G.G."/>
            <person name="Srinivasan R."/>
            <person name="Hunt B.G."/>
        </authorList>
    </citation>
    <scope>NUCLEOTIDE SEQUENCE</scope>
    <source>
        <strain evidence="2">PL_HMW_Pooled</strain>
    </source>
</reference>